<dbReference type="EMBL" id="JAAZON010000625">
    <property type="protein sequence ID" value="NMC64202.1"/>
    <property type="molecule type" value="Genomic_DNA"/>
</dbReference>
<dbReference type="PANTHER" id="PTHR43078">
    <property type="entry name" value="UDP-GLUCURONIC ACID DECARBOXYLASE-RELATED"/>
    <property type="match status" value="1"/>
</dbReference>
<evidence type="ECO:0000313" key="6">
    <source>
        <dbReference type="Proteomes" id="UP000524246"/>
    </source>
</evidence>
<keyword evidence="4" id="KW-0456">Lyase</keyword>
<protein>
    <submittedName>
        <fullName evidence="5">SDR family NAD-dependent epimerase/dehydratase</fullName>
    </submittedName>
</protein>
<dbReference type="Gene3D" id="3.40.50.720">
    <property type="entry name" value="NAD(P)-binding Rossmann-like Domain"/>
    <property type="match status" value="1"/>
</dbReference>
<organism evidence="5 6">
    <name type="scientific">SAR324 cluster bacterium</name>
    <dbReference type="NCBI Taxonomy" id="2024889"/>
    <lineage>
        <taxon>Bacteria</taxon>
        <taxon>Deltaproteobacteria</taxon>
        <taxon>SAR324 cluster</taxon>
    </lineage>
</organism>
<dbReference type="SUPFAM" id="SSF51735">
    <property type="entry name" value="NAD(P)-binding Rossmann-fold domains"/>
    <property type="match status" value="1"/>
</dbReference>
<name>A0A7X9FTT7_9DELT</name>
<keyword evidence="3" id="KW-0520">NAD</keyword>
<dbReference type="GO" id="GO:0070403">
    <property type="term" value="F:NAD+ binding"/>
    <property type="evidence" value="ECO:0007669"/>
    <property type="project" value="InterPro"/>
</dbReference>
<sequence length="90" mass="10042">MDATDFPGPVNLGNPEELTVIGLAKLIKELTASSSKIVHKSLPEDDPSRRRPDISLAMDKLGWTPSWNTKDALVNTIKNFEDRLRKGERV</sequence>
<dbReference type="GO" id="GO:0005737">
    <property type="term" value="C:cytoplasm"/>
    <property type="evidence" value="ECO:0007669"/>
    <property type="project" value="TreeGrafter"/>
</dbReference>
<dbReference type="InterPro" id="IPR036291">
    <property type="entry name" value="NAD(P)-bd_dom_sf"/>
</dbReference>
<gene>
    <name evidence="5" type="ORF">GYA55_13640</name>
</gene>
<comment type="caution">
    <text evidence="5">The sequence shown here is derived from an EMBL/GenBank/DDBJ whole genome shotgun (WGS) entry which is preliminary data.</text>
</comment>
<dbReference type="PANTHER" id="PTHR43078:SF6">
    <property type="entry name" value="UDP-GLUCURONIC ACID DECARBOXYLASE 1"/>
    <property type="match status" value="1"/>
</dbReference>
<dbReference type="Proteomes" id="UP000524246">
    <property type="component" value="Unassembled WGS sequence"/>
</dbReference>
<evidence type="ECO:0000256" key="2">
    <source>
        <dbReference type="ARBA" id="ARBA00022793"/>
    </source>
</evidence>
<keyword evidence="2" id="KW-0210">Decarboxylase</keyword>
<accession>A0A7X9FTT7</accession>
<reference evidence="5 6" key="1">
    <citation type="journal article" date="2020" name="Biotechnol. Biofuels">
        <title>New insights from the biogas microbiome by comprehensive genome-resolved metagenomics of nearly 1600 species originating from multiple anaerobic digesters.</title>
        <authorList>
            <person name="Campanaro S."/>
            <person name="Treu L."/>
            <person name="Rodriguez-R L.M."/>
            <person name="Kovalovszki A."/>
            <person name="Ziels R.M."/>
            <person name="Maus I."/>
            <person name="Zhu X."/>
            <person name="Kougias P.G."/>
            <person name="Basile A."/>
            <person name="Luo G."/>
            <person name="Schluter A."/>
            <person name="Konstantinidis K.T."/>
            <person name="Angelidaki I."/>
        </authorList>
    </citation>
    <scope>NUCLEOTIDE SEQUENCE [LARGE SCALE GENOMIC DNA]</scope>
    <source>
        <strain evidence="5">AS27yjCOA_65</strain>
    </source>
</reference>
<dbReference type="AlphaFoldDB" id="A0A7X9FTT7"/>
<dbReference type="GO" id="GO:0042732">
    <property type="term" value="P:D-xylose metabolic process"/>
    <property type="evidence" value="ECO:0007669"/>
    <property type="project" value="InterPro"/>
</dbReference>
<evidence type="ECO:0000256" key="4">
    <source>
        <dbReference type="ARBA" id="ARBA00023239"/>
    </source>
</evidence>
<dbReference type="GO" id="GO:0048040">
    <property type="term" value="F:UDP-glucuronate decarboxylase activity"/>
    <property type="evidence" value="ECO:0007669"/>
    <property type="project" value="TreeGrafter"/>
</dbReference>
<evidence type="ECO:0000256" key="3">
    <source>
        <dbReference type="ARBA" id="ARBA00023027"/>
    </source>
</evidence>
<feature type="non-terminal residue" evidence="5">
    <location>
        <position position="1"/>
    </location>
</feature>
<proteinExistence type="predicted"/>
<comment type="cofactor">
    <cofactor evidence="1">
        <name>NAD(+)</name>
        <dbReference type="ChEBI" id="CHEBI:57540"/>
    </cofactor>
</comment>
<evidence type="ECO:0000313" key="5">
    <source>
        <dbReference type="EMBL" id="NMC64202.1"/>
    </source>
</evidence>
<evidence type="ECO:0000256" key="1">
    <source>
        <dbReference type="ARBA" id="ARBA00001911"/>
    </source>
</evidence>
<dbReference type="InterPro" id="IPR044516">
    <property type="entry name" value="UXS-like"/>
</dbReference>